<dbReference type="AlphaFoldDB" id="A0A1I7W8M3"/>
<evidence type="ECO:0000313" key="2">
    <source>
        <dbReference type="WBParaSite" id="Hba_00973"/>
    </source>
</evidence>
<sequence length="29" mass="3437">MLDSLSLFIFYVFDTTFGSFRLVTKFDLL</sequence>
<accession>A0A1I7W8M3</accession>
<dbReference type="WBParaSite" id="Hba_00973">
    <property type="protein sequence ID" value="Hba_00973"/>
    <property type="gene ID" value="Hba_00973"/>
</dbReference>
<proteinExistence type="predicted"/>
<reference evidence="2" key="1">
    <citation type="submission" date="2016-11" db="UniProtKB">
        <authorList>
            <consortium name="WormBaseParasite"/>
        </authorList>
    </citation>
    <scope>IDENTIFICATION</scope>
</reference>
<name>A0A1I7W8M3_HETBA</name>
<keyword evidence="1" id="KW-1185">Reference proteome</keyword>
<protein>
    <submittedName>
        <fullName evidence="2">Uncharacterized protein</fullName>
    </submittedName>
</protein>
<organism evidence="1 2">
    <name type="scientific">Heterorhabditis bacteriophora</name>
    <name type="common">Entomopathogenic nematode worm</name>
    <dbReference type="NCBI Taxonomy" id="37862"/>
    <lineage>
        <taxon>Eukaryota</taxon>
        <taxon>Metazoa</taxon>
        <taxon>Ecdysozoa</taxon>
        <taxon>Nematoda</taxon>
        <taxon>Chromadorea</taxon>
        <taxon>Rhabditida</taxon>
        <taxon>Rhabditina</taxon>
        <taxon>Rhabditomorpha</taxon>
        <taxon>Strongyloidea</taxon>
        <taxon>Heterorhabditidae</taxon>
        <taxon>Heterorhabditis</taxon>
    </lineage>
</organism>
<dbReference type="Proteomes" id="UP000095283">
    <property type="component" value="Unplaced"/>
</dbReference>
<evidence type="ECO:0000313" key="1">
    <source>
        <dbReference type="Proteomes" id="UP000095283"/>
    </source>
</evidence>